<evidence type="ECO:0000313" key="1">
    <source>
        <dbReference type="EMBL" id="PON28796.1"/>
    </source>
</evidence>
<organism evidence="1 2">
    <name type="scientific">Trichoderma gamsii</name>
    <dbReference type="NCBI Taxonomy" id="398673"/>
    <lineage>
        <taxon>Eukaryota</taxon>
        <taxon>Fungi</taxon>
        <taxon>Dikarya</taxon>
        <taxon>Ascomycota</taxon>
        <taxon>Pezizomycotina</taxon>
        <taxon>Sordariomycetes</taxon>
        <taxon>Hypocreomycetidae</taxon>
        <taxon>Hypocreales</taxon>
        <taxon>Hypocreaceae</taxon>
        <taxon>Trichoderma</taxon>
    </lineage>
</organism>
<dbReference type="RefSeq" id="XP_018655726.1">
    <property type="nucleotide sequence ID" value="XM_018811063.1"/>
</dbReference>
<reference evidence="1 2" key="1">
    <citation type="journal article" date="2016" name="Genome Announc.">
        <title>Draft Whole-Genome Sequence of Trichoderma gamsii T6085, a Promising Biocontrol Agent of Fusarium Head Blight on Wheat.</title>
        <authorList>
            <person name="Baroncelli R."/>
            <person name="Zapparata A."/>
            <person name="Piaggeschi G."/>
            <person name="Sarrocco S."/>
            <person name="Vannacci G."/>
        </authorList>
    </citation>
    <scope>NUCLEOTIDE SEQUENCE [LARGE SCALE GENOMIC DNA]</scope>
    <source>
        <strain evidence="1 2">T6085</strain>
    </source>
</reference>
<accession>A0A2P4ZWZ1</accession>
<dbReference type="EMBL" id="JPDN02000005">
    <property type="protein sequence ID" value="PON28796.1"/>
    <property type="molecule type" value="Genomic_DNA"/>
</dbReference>
<dbReference type="Proteomes" id="UP000054821">
    <property type="component" value="Unassembled WGS sequence"/>
</dbReference>
<gene>
    <name evidence="1" type="ORF">TGAM01_v201904</name>
</gene>
<dbReference type="AlphaFoldDB" id="A0A2P4ZWZ1"/>
<evidence type="ECO:0008006" key="3">
    <source>
        <dbReference type="Google" id="ProtNLM"/>
    </source>
</evidence>
<dbReference type="Gene3D" id="3.10.180.10">
    <property type="entry name" value="2,3-Dihydroxybiphenyl 1,2-Dioxygenase, domain 1"/>
    <property type="match status" value="1"/>
</dbReference>
<sequence>MDANATTTVSSFLGKVVEICIVTADCEKVISNLERLGIGPFEKYAFDGQTVTNRQFRGKPSDFELVVAFATHEDMVWEIMQPTSGPSIMREFLDTRGEGIHHVAFECHHVPQQQRRKEFESRGYDLVQTGIWHGKKGTCEFMFFDTDGAIGTCFESYTFSDDWEAPEQASRTRT</sequence>
<proteinExistence type="predicted"/>
<protein>
    <recommendedName>
        <fullName evidence="3">Methylmalonyl-CoA epimerase</fullName>
    </recommendedName>
</protein>
<comment type="caution">
    <text evidence="1">The sequence shown here is derived from an EMBL/GenBank/DDBJ whole genome shotgun (WGS) entry which is preliminary data.</text>
</comment>
<dbReference type="Pfam" id="PF13669">
    <property type="entry name" value="Glyoxalase_4"/>
    <property type="match status" value="1"/>
</dbReference>
<name>A0A2P4ZWZ1_9HYPO</name>
<dbReference type="InterPro" id="IPR029068">
    <property type="entry name" value="Glyas_Bleomycin-R_OHBP_Dase"/>
</dbReference>
<evidence type="ECO:0000313" key="2">
    <source>
        <dbReference type="Proteomes" id="UP000054821"/>
    </source>
</evidence>
<dbReference type="SUPFAM" id="SSF54593">
    <property type="entry name" value="Glyoxalase/Bleomycin resistance protein/Dihydroxybiphenyl dioxygenase"/>
    <property type="match status" value="1"/>
</dbReference>
<keyword evidence="2" id="KW-1185">Reference proteome</keyword>
<dbReference type="GeneID" id="29991146"/>